<proteinExistence type="predicted"/>
<dbReference type="InterPro" id="IPR052805">
    <property type="entry name" value="GEF_Ubiquitin-Prot_Reg"/>
</dbReference>
<dbReference type="Pfam" id="PF12937">
    <property type="entry name" value="F-box-like"/>
    <property type="match status" value="1"/>
</dbReference>
<dbReference type="PANTHER" id="PTHR46857:SF2">
    <property type="entry name" value="F-BOX ONLY PROTEIN 16"/>
    <property type="match status" value="1"/>
</dbReference>
<protein>
    <recommendedName>
        <fullName evidence="2">F-box domain-containing protein</fullName>
    </recommendedName>
</protein>
<name>A0ABR4QFJ6_9CEST</name>
<keyword evidence="4" id="KW-1185">Reference proteome</keyword>
<accession>A0ABR4QFJ6</accession>
<gene>
    <name evidence="3" type="ORF">TcWFU_000723</name>
</gene>
<organism evidence="3 4">
    <name type="scientific">Taenia crassiceps</name>
    <dbReference type="NCBI Taxonomy" id="6207"/>
    <lineage>
        <taxon>Eukaryota</taxon>
        <taxon>Metazoa</taxon>
        <taxon>Spiralia</taxon>
        <taxon>Lophotrochozoa</taxon>
        <taxon>Platyhelminthes</taxon>
        <taxon>Cestoda</taxon>
        <taxon>Eucestoda</taxon>
        <taxon>Cyclophyllidea</taxon>
        <taxon>Taeniidae</taxon>
        <taxon>Taenia</taxon>
    </lineage>
</organism>
<evidence type="ECO:0000313" key="3">
    <source>
        <dbReference type="EMBL" id="KAL5108387.1"/>
    </source>
</evidence>
<feature type="region of interest" description="Disordered" evidence="1">
    <location>
        <begin position="245"/>
        <end position="282"/>
    </location>
</feature>
<feature type="compositionally biased region" description="Basic and acidic residues" evidence="1">
    <location>
        <begin position="245"/>
        <end position="264"/>
    </location>
</feature>
<dbReference type="PANTHER" id="PTHR46857">
    <property type="entry name" value="EPITHELIAL CELL-TRANSFORMING SEQUENCE 2 ONCOGENE-LIKE"/>
    <property type="match status" value="1"/>
</dbReference>
<dbReference type="Gene3D" id="1.20.1280.50">
    <property type="match status" value="1"/>
</dbReference>
<feature type="compositionally biased region" description="Basic and acidic residues" evidence="1">
    <location>
        <begin position="407"/>
        <end position="418"/>
    </location>
</feature>
<evidence type="ECO:0000256" key="1">
    <source>
        <dbReference type="SAM" id="MobiDB-lite"/>
    </source>
</evidence>
<evidence type="ECO:0000313" key="4">
    <source>
        <dbReference type="Proteomes" id="UP001651158"/>
    </source>
</evidence>
<dbReference type="EMBL" id="JAKROA010000003">
    <property type="protein sequence ID" value="KAL5108387.1"/>
    <property type="molecule type" value="Genomic_DNA"/>
</dbReference>
<dbReference type="Proteomes" id="UP001651158">
    <property type="component" value="Unassembled WGS sequence"/>
</dbReference>
<dbReference type="InterPro" id="IPR001810">
    <property type="entry name" value="F-box_dom"/>
</dbReference>
<feature type="compositionally biased region" description="Polar residues" evidence="1">
    <location>
        <begin position="265"/>
        <end position="282"/>
    </location>
</feature>
<feature type="region of interest" description="Disordered" evidence="1">
    <location>
        <begin position="383"/>
        <end position="424"/>
    </location>
</feature>
<feature type="domain" description="F-box" evidence="2">
    <location>
        <begin position="148"/>
        <end position="188"/>
    </location>
</feature>
<dbReference type="SMART" id="SM00256">
    <property type="entry name" value="FBOX"/>
    <property type="match status" value="1"/>
</dbReference>
<comment type="caution">
    <text evidence="3">The sequence shown here is derived from an EMBL/GenBank/DDBJ whole genome shotgun (WGS) entry which is preliminary data.</text>
</comment>
<dbReference type="InterPro" id="IPR036047">
    <property type="entry name" value="F-box-like_dom_sf"/>
</dbReference>
<evidence type="ECO:0000259" key="2">
    <source>
        <dbReference type="SMART" id="SM00256"/>
    </source>
</evidence>
<dbReference type="SUPFAM" id="SSF81383">
    <property type="entry name" value="F-box domain"/>
    <property type="match status" value="1"/>
</dbReference>
<sequence length="424" mass="47061">MEEFCPMCHSGLLHSLATVAPSGASLEQFSDSSQGFVDGFPEALSGASGQGQQEEHVISQVGSLLDKTCEHQEATDASSSLSVRVGVQKPCAILPRYLADSLRQASLRSCKFTSSSGDSGISSTSTASNLSYHETLALRVQQHFTRILPRIVSVYIFSFLDPRSLCRAAQVSWYWKILCESNSIWASKCLLLGWQLPNVLTQPEPGAYKQLYIENILNLRLDGSARIKLELKKIRRRLALDEQRAVESKQKQSEGQKTSCERSQIHLNPQHHQTSGEPRSTQGIQRFSAAPKSSGGLPLKKLSNESRMSYKSPFVRTTMRKTNNKMKIAAVTERLSAPLERQRNLITYQPPILNIVRNVGRLYQQKSTKLRTTTPTTLTNVPNGQGIVPLSPKTIKALPPPPPYKLENAKEKPNEIRKAAPRTL</sequence>
<reference evidence="3 4" key="1">
    <citation type="journal article" date="2022" name="Front. Cell. Infect. Microbiol.">
        <title>The Genomes of Two Strains of Taenia crassiceps the Animal Model for the Study of Human Cysticercosis.</title>
        <authorList>
            <person name="Bobes R.J."/>
            <person name="Estrada K."/>
            <person name="Rios-Valencia D.G."/>
            <person name="Calderon-Gallegos A."/>
            <person name="de la Torre P."/>
            <person name="Carrero J.C."/>
            <person name="Sanchez-Flores A."/>
            <person name="Laclette J.P."/>
        </authorList>
    </citation>
    <scope>NUCLEOTIDE SEQUENCE [LARGE SCALE GENOMIC DNA]</scope>
    <source>
        <strain evidence="3">WFUcys</strain>
    </source>
</reference>